<dbReference type="KEGG" id="avp:AVENP_2766"/>
<dbReference type="Proteomes" id="UP000503482">
    <property type="component" value="Chromosome"/>
</dbReference>
<reference evidence="2 3" key="1">
    <citation type="submission" date="2020-05" db="EMBL/GenBank/DDBJ databases">
        <title>Complete genome sequencing of Campylobacter and Arcobacter type strains.</title>
        <authorList>
            <person name="Miller W.G."/>
            <person name="Yee E."/>
        </authorList>
    </citation>
    <scope>NUCLEOTIDE SEQUENCE [LARGE SCALE GENOMIC DNA]</scope>
    <source>
        <strain evidence="2 3">LMG 26156</strain>
    </source>
</reference>
<dbReference type="Pfam" id="PF05538">
    <property type="entry name" value="Campylo_MOMP"/>
    <property type="match status" value="1"/>
</dbReference>
<dbReference type="InterPro" id="IPR008439">
    <property type="entry name" value="Campylo_MOMP"/>
</dbReference>
<accession>A0AAE7BDD9</accession>
<gene>
    <name evidence="2" type="ORF">AVENP_2766</name>
</gene>
<dbReference type="Gene3D" id="2.40.160.10">
    <property type="entry name" value="Porin"/>
    <property type="match status" value="1"/>
</dbReference>
<feature type="signal peptide" evidence="1">
    <location>
        <begin position="1"/>
        <end position="22"/>
    </location>
</feature>
<feature type="chain" id="PRO_5042145081" evidence="1">
    <location>
        <begin position="23"/>
        <end position="391"/>
    </location>
</feature>
<organism evidence="2 3">
    <name type="scientific">Arcobacter venerupis</name>
    <dbReference type="NCBI Taxonomy" id="1054033"/>
    <lineage>
        <taxon>Bacteria</taxon>
        <taxon>Pseudomonadati</taxon>
        <taxon>Campylobacterota</taxon>
        <taxon>Epsilonproteobacteria</taxon>
        <taxon>Campylobacterales</taxon>
        <taxon>Arcobacteraceae</taxon>
        <taxon>Arcobacter</taxon>
    </lineage>
</organism>
<evidence type="ECO:0000256" key="1">
    <source>
        <dbReference type="SAM" id="SignalP"/>
    </source>
</evidence>
<dbReference type="AlphaFoldDB" id="A0AAE7BDD9"/>
<keyword evidence="3" id="KW-1185">Reference proteome</keyword>
<dbReference type="InterPro" id="IPR023614">
    <property type="entry name" value="Porin_dom_sf"/>
</dbReference>
<evidence type="ECO:0000313" key="2">
    <source>
        <dbReference type="EMBL" id="QKF68247.1"/>
    </source>
</evidence>
<protein>
    <submittedName>
        <fullName evidence="2">Campylo_MOMP domain-containing protein</fullName>
    </submittedName>
</protein>
<dbReference type="RefSeq" id="WP_128359976.1">
    <property type="nucleotide sequence ID" value="NZ_CP053840.1"/>
</dbReference>
<sequence>MKITKLSLATAIAIGSITCANAQPLEEAIKNVEVSGSVAYRYNDYEENNSSVKGDSSTSNLYKAAINIGTKVNDDVKFNSRFIAGNKANAGEVSLNTQADSDSNVDIFLSEVNFSYTGVQNTIITLGKQAVVTPFTISRDSIGNESTGTGVVAATHYGDLVSLTGGYFNQTNFDNNDGHALDTIGIDGSESFYYVTGTLAYAGATLDASYADLQDEFDAYSIGLTGNYDIADLKLNPYARYSSLDLDSSDDKNSLWKTGIQANLGIFGAYLAYGQTDKEGGTVGLDDSSDAGMDDHWRVTLSGISDASAIYASVDAQVTEKVNVALKYSGIDVGANSNDLDQNEIYVQTKYKMSSNLSTYLRLGQLEKTNYYGTNDDLKSNMGRLHVEYSF</sequence>
<keyword evidence="1" id="KW-0732">Signal</keyword>
<dbReference type="SUPFAM" id="SSF56935">
    <property type="entry name" value="Porins"/>
    <property type="match status" value="1"/>
</dbReference>
<dbReference type="EMBL" id="CP053840">
    <property type="protein sequence ID" value="QKF68247.1"/>
    <property type="molecule type" value="Genomic_DNA"/>
</dbReference>
<evidence type="ECO:0000313" key="3">
    <source>
        <dbReference type="Proteomes" id="UP000503482"/>
    </source>
</evidence>
<proteinExistence type="predicted"/>
<name>A0AAE7BDD9_9BACT</name>